<sequence length="538" mass="62579">MKNTPKNWLGFVLLFVAGLILTHRLTQWQDLQFGDETTYLGSGAAFAIPFPGGVQWGPLYAAWYAFWHLFIPDLLDLYYFNWVLLSILAGLLTFVYYRSFRVSFWISVFCAVLFLFSPQNLPINPKISLFPFCLILAALALFNFWKAALPVRILLLGFVALLCAYCRPEFYISFLLAIGWAALVAFRRRPWRGYGWLVGFLVASTCLHLLFGLPLSTGESNRSNDAFQQHFVINYSDWNGQPQPLTIKEQMEVFHGVFGAEVESMSDAFRTKPGLVVKHLFSNFQSTFQHNLRNFWAIFFQTLFIDWYARARLVLVGLVVLAALFFLDYRKTWRGLVNAFDLTTFGATLLMTLPALLAAILVYPRVHYLVFHVLWLFYFTALLFKSVSFREGADVRQVPLAIRQGVLFLLLLGWLGIQAYQAQRRTLPTPAADNVRYLNALTYQGTLRTLERDWYWVMLRHHPVEWIHVEEQQEDFIDFVRRKDINLILMTQDMQHFYAQDESFQLFLEKYPQEGFQKRVTNAQGDYLLIRNSLLLKP</sequence>
<feature type="transmembrane region" description="Helical" evidence="1">
    <location>
        <begin position="369"/>
        <end position="388"/>
    </location>
</feature>
<organism evidence="2 3">
    <name type="scientific">Rhabdobacter roseus</name>
    <dbReference type="NCBI Taxonomy" id="1655419"/>
    <lineage>
        <taxon>Bacteria</taxon>
        <taxon>Pseudomonadati</taxon>
        <taxon>Bacteroidota</taxon>
        <taxon>Cytophagia</taxon>
        <taxon>Cytophagales</taxon>
        <taxon>Cytophagaceae</taxon>
        <taxon>Rhabdobacter</taxon>
    </lineage>
</organism>
<evidence type="ECO:0000313" key="3">
    <source>
        <dbReference type="Proteomes" id="UP000557307"/>
    </source>
</evidence>
<gene>
    <name evidence="2" type="ORF">HNQ92_002942</name>
</gene>
<name>A0A840TN44_9BACT</name>
<accession>A0A840TN44</accession>
<reference evidence="2 3" key="1">
    <citation type="submission" date="2020-08" db="EMBL/GenBank/DDBJ databases">
        <title>Genomic Encyclopedia of Type Strains, Phase IV (KMG-IV): sequencing the most valuable type-strain genomes for metagenomic binning, comparative biology and taxonomic classification.</title>
        <authorList>
            <person name="Goeker M."/>
        </authorList>
    </citation>
    <scope>NUCLEOTIDE SEQUENCE [LARGE SCALE GENOMIC DNA]</scope>
    <source>
        <strain evidence="2 3">DSM 105074</strain>
    </source>
</reference>
<comment type="caution">
    <text evidence="2">The sequence shown here is derived from an EMBL/GenBank/DDBJ whole genome shotgun (WGS) entry which is preliminary data.</text>
</comment>
<evidence type="ECO:0000313" key="2">
    <source>
        <dbReference type="EMBL" id="MBB5284794.1"/>
    </source>
</evidence>
<feature type="transmembrane region" description="Helical" evidence="1">
    <location>
        <begin position="193"/>
        <end position="213"/>
    </location>
</feature>
<proteinExistence type="predicted"/>
<feature type="transmembrane region" description="Helical" evidence="1">
    <location>
        <begin position="102"/>
        <end position="117"/>
    </location>
</feature>
<dbReference type="EMBL" id="JACHGF010000004">
    <property type="protein sequence ID" value="MBB5284794.1"/>
    <property type="molecule type" value="Genomic_DNA"/>
</dbReference>
<keyword evidence="1" id="KW-0812">Transmembrane</keyword>
<feature type="transmembrane region" description="Helical" evidence="1">
    <location>
        <begin position="153"/>
        <end position="186"/>
    </location>
</feature>
<feature type="transmembrane region" description="Helical" evidence="1">
    <location>
        <begin position="339"/>
        <end position="363"/>
    </location>
</feature>
<feature type="transmembrane region" description="Helical" evidence="1">
    <location>
        <begin position="78"/>
        <end position="96"/>
    </location>
</feature>
<keyword evidence="1" id="KW-0472">Membrane</keyword>
<keyword evidence="1" id="KW-1133">Transmembrane helix</keyword>
<evidence type="ECO:0000256" key="1">
    <source>
        <dbReference type="SAM" id="Phobius"/>
    </source>
</evidence>
<feature type="transmembrane region" description="Helical" evidence="1">
    <location>
        <begin position="129"/>
        <end position="147"/>
    </location>
</feature>
<protein>
    <recommendedName>
        <fullName evidence="4">Glycosyltransferase RgtA/B/C/D-like domain-containing protein</fullName>
    </recommendedName>
</protein>
<keyword evidence="3" id="KW-1185">Reference proteome</keyword>
<evidence type="ECO:0008006" key="4">
    <source>
        <dbReference type="Google" id="ProtNLM"/>
    </source>
</evidence>
<feature type="transmembrane region" description="Helical" evidence="1">
    <location>
        <begin position="400"/>
        <end position="420"/>
    </location>
</feature>
<dbReference type="RefSeq" id="WP_184174753.1">
    <property type="nucleotide sequence ID" value="NZ_JACHGF010000004.1"/>
</dbReference>
<feature type="transmembrane region" description="Helical" evidence="1">
    <location>
        <begin position="307"/>
        <end position="327"/>
    </location>
</feature>
<dbReference type="Proteomes" id="UP000557307">
    <property type="component" value="Unassembled WGS sequence"/>
</dbReference>
<dbReference type="AlphaFoldDB" id="A0A840TN44"/>